<dbReference type="SUPFAM" id="SSF51735">
    <property type="entry name" value="NAD(P)-binding Rossmann-fold domains"/>
    <property type="match status" value="1"/>
</dbReference>
<dbReference type="STRING" id="38772.ENSGAGP00000028476"/>
<evidence type="ECO:0000256" key="1">
    <source>
        <dbReference type="ARBA" id="ARBA00009219"/>
    </source>
</evidence>
<dbReference type="GO" id="GO:0006694">
    <property type="term" value="P:steroid biosynthetic process"/>
    <property type="evidence" value="ECO:0007669"/>
    <property type="project" value="InterPro"/>
</dbReference>
<evidence type="ECO:0000313" key="7">
    <source>
        <dbReference type="Proteomes" id="UP000291020"/>
    </source>
</evidence>
<feature type="transmembrane region" description="Helical" evidence="4">
    <location>
        <begin position="415"/>
        <end position="434"/>
    </location>
</feature>
<keyword evidence="4" id="KW-0812">Transmembrane</keyword>
<dbReference type="GO" id="GO:0016616">
    <property type="term" value="F:oxidoreductase activity, acting on the CH-OH group of donors, NAD or NADP as acceptor"/>
    <property type="evidence" value="ECO:0007669"/>
    <property type="project" value="InterPro"/>
</dbReference>
<dbReference type="PANTHER" id="PTHR43245:SF51">
    <property type="entry name" value="SHORT CHAIN DEHYDROGENASE_REDUCTASE FAMILY 42E, MEMBER 2"/>
    <property type="match status" value="1"/>
</dbReference>
<name>A0A452IKX9_9SAUR</name>
<keyword evidence="3" id="KW-0520">NAD</keyword>
<evidence type="ECO:0000256" key="3">
    <source>
        <dbReference type="ARBA" id="ARBA00023027"/>
    </source>
</evidence>
<sequence>MELCNTKLSGIICTQELCEGVFKMVSQSVNMTRIWADEVLPHWSQSSDCRLNGQAGPHLKSTKALVTGGGGYFGYNLGCALTKLGITVVLFDIQKPKWEVPNGAIYFQGDVRDCKAVFKACEGVDCVFHAASYGMSGLEQLHGKEKIESINVNGTEVVIDVCKQRNIPRLIYTSTVNVVFGGNPIEEGDEETVPYFPLEKQVNPYSRTKAMADQMILAANGTPLKGGNELHTCVLRPPGIYGPEEQTLLPRLLKNIERGLSKFKFGDSTTQMNWVHIANLVQAHLLAAEALTPEKGYIASGQAYYIHDGEKVAFSEWIIPLFEKLGYSEPWIRIPAFLIYIAATVTECLHLALKPVFSFTPFLTRNEVWSVTVTHTFRIDKARKQLGYRPKKFAFADSVDHYLQSRPKCQDHHKFLKICLVLGTCLCLIFLVLLS</sequence>
<reference evidence="7" key="1">
    <citation type="journal article" date="2017" name="PLoS ONE">
        <title>The Agassiz's desert tortoise genome provides a resource for the conservation of a threatened species.</title>
        <authorList>
            <person name="Tollis M."/>
            <person name="DeNardo D.F."/>
            <person name="Cornelius J.A."/>
            <person name="Dolby G.A."/>
            <person name="Edwards T."/>
            <person name="Henen B.T."/>
            <person name="Karl A.E."/>
            <person name="Murphy R.W."/>
            <person name="Kusumi K."/>
        </authorList>
    </citation>
    <scope>NUCLEOTIDE SEQUENCE [LARGE SCALE GENOMIC DNA]</scope>
</reference>
<dbReference type="PANTHER" id="PTHR43245">
    <property type="entry name" value="BIFUNCTIONAL POLYMYXIN RESISTANCE PROTEIN ARNA"/>
    <property type="match status" value="1"/>
</dbReference>
<reference evidence="6" key="3">
    <citation type="submission" date="2025-09" db="UniProtKB">
        <authorList>
            <consortium name="Ensembl"/>
        </authorList>
    </citation>
    <scope>IDENTIFICATION</scope>
</reference>
<evidence type="ECO:0000259" key="5">
    <source>
        <dbReference type="Pfam" id="PF01073"/>
    </source>
</evidence>
<evidence type="ECO:0000256" key="4">
    <source>
        <dbReference type="SAM" id="Phobius"/>
    </source>
</evidence>
<dbReference type="InterPro" id="IPR036291">
    <property type="entry name" value="NAD(P)-bd_dom_sf"/>
</dbReference>
<feature type="domain" description="3-beta hydroxysteroid dehydrogenase/isomerase" evidence="5">
    <location>
        <begin position="65"/>
        <end position="331"/>
    </location>
</feature>
<keyword evidence="2" id="KW-0560">Oxidoreductase</keyword>
<dbReference type="InterPro" id="IPR002225">
    <property type="entry name" value="3Beta_OHSteriod_DH/Estase"/>
</dbReference>
<accession>A0A452IKX9</accession>
<evidence type="ECO:0000313" key="6">
    <source>
        <dbReference type="Ensembl" id="ENSGAGP00000028476.1"/>
    </source>
</evidence>
<dbReference type="Ensembl" id="ENSGAGT00000032344.1">
    <property type="protein sequence ID" value="ENSGAGP00000028476.1"/>
    <property type="gene ID" value="ENSGAGG00000020638.1"/>
</dbReference>
<dbReference type="FunFam" id="3.40.50.720:FF:000138">
    <property type="entry name" value="Short-chain dehydrogenase/reductase family 42E member 1"/>
    <property type="match status" value="1"/>
</dbReference>
<proteinExistence type="inferred from homology"/>
<protein>
    <recommendedName>
        <fullName evidence="5">3-beta hydroxysteroid dehydrogenase/isomerase domain-containing protein</fullName>
    </recommendedName>
</protein>
<reference evidence="6" key="2">
    <citation type="submission" date="2025-08" db="UniProtKB">
        <authorList>
            <consortium name="Ensembl"/>
        </authorList>
    </citation>
    <scope>IDENTIFICATION</scope>
</reference>
<evidence type="ECO:0000256" key="2">
    <source>
        <dbReference type="ARBA" id="ARBA00023002"/>
    </source>
</evidence>
<dbReference type="InterPro" id="IPR050177">
    <property type="entry name" value="Lipid_A_modif_metabolic_enz"/>
</dbReference>
<keyword evidence="7" id="KW-1185">Reference proteome</keyword>
<dbReference type="Proteomes" id="UP000291020">
    <property type="component" value="Unassembled WGS sequence"/>
</dbReference>
<keyword evidence="4" id="KW-1133">Transmembrane helix</keyword>
<organism evidence="6 7">
    <name type="scientific">Gopherus agassizii</name>
    <name type="common">Agassiz's desert tortoise</name>
    <dbReference type="NCBI Taxonomy" id="38772"/>
    <lineage>
        <taxon>Eukaryota</taxon>
        <taxon>Metazoa</taxon>
        <taxon>Chordata</taxon>
        <taxon>Craniata</taxon>
        <taxon>Vertebrata</taxon>
        <taxon>Euteleostomi</taxon>
        <taxon>Archelosauria</taxon>
        <taxon>Testudinata</taxon>
        <taxon>Testudines</taxon>
        <taxon>Cryptodira</taxon>
        <taxon>Durocryptodira</taxon>
        <taxon>Testudinoidea</taxon>
        <taxon>Testudinidae</taxon>
        <taxon>Gopherus</taxon>
    </lineage>
</organism>
<comment type="similarity">
    <text evidence="1">Belongs to the 3-beta-HSD family.</text>
</comment>
<dbReference type="AlphaFoldDB" id="A0A452IKX9"/>
<dbReference type="Gene3D" id="3.40.50.720">
    <property type="entry name" value="NAD(P)-binding Rossmann-like Domain"/>
    <property type="match status" value="1"/>
</dbReference>
<dbReference type="Pfam" id="PF01073">
    <property type="entry name" value="3Beta_HSD"/>
    <property type="match status" value="1"/>
</dbReference>
<keyword evidence="4" id="KW-0472">Membrane</keyword>